<evidence type="ECO:0000313" key="3">
    <source>
        <dbReference type="Proteomes" id="UP000724149"/>
    </source>
</evidence>
<sequence length="183" mass="19229">MAVQESLRPQPVKTTDQRRPVRQALAATAASLGLLAGVVAAGAALSGTWSVSAAWNRAVATVTALPEYRVALSLFEDGSSADFARDLLAAELDSAAVGESLFFLPVRDLLETAAAFEGVGVEGVTLVEGGFMAWISGGEEAVRQTAERLRQMAAYGEVRLEADPEDPGITRLYCLTAGAEEEE</sequence>
<feature type="domain" description="Rhodanese" evidence="1">
    <location>
        <begin position="112"/>
        <end position="143"/>
    </location>
</feature>
<dbReference type="InterPro" id="IPR001763">
    <property type="entry name" value="Rhodanese-like_dom"/>
</dbReference>
<reference evidence="2 3" key="1">
    <citation type="journal article" date="2021" name="Sci. Rep.">
        <title>The distribution of antibiotic resistance genes in chicken gut microbiota commensals.</title>
        <authorList>
            <person name="Juricova H."/>
            <person name="Matiasovicova J."/>
            <person name="Kubasova T."/>
            <person name="Cejkova D."/>
            <person name="Rychlik I."/>
        </authorList>
    </citation>
    <scope>NUCLEOTIDE SEQUENCE [LARGE SCALE GENOMIC DNA]</scope>
    <source>
        <strain evidence="2 3">An564</strain>
    </source>
</reference>
<proteinExistence type="predicted"/>
<accession>A0ABS2GMR7</accession>
<gene>
    <name evidence="2" type="ORF">H9X81_03450</name>
</gene>
<evidence type="ECO:0000313" key="2">
    <source>
        <dbReference type="EMBL" id="MBM6922749.1"/>
    </source>
</evidence>
<keyword evidence="3" id="KW-1185">Reference proteome</keyword>
<protein>
    <recommendedName>
        <fullName evidence="1">Rhodanese domain-containing protein</fullName>
    </recommendedName>
</protein>
<evidence type="ECO:0000259" key="1">
    <source>
        <dbReference type="PROSITE" id="PS50206"/>
    </source>
</evidence>
<dbReference type="RefSeq" id="WP_204719842.1">
    <property type="nucleotide sequence ID" value="NZ_JACSNR010000002.1"/>
</dbReference>
<organism evidence="2 3">
    <name type="scientific">Hydrogenoanaerobacterium saccharovorans</name>
    <dbReference type="NCBI Taxonomy" id="474960"/>
    <lineage>
        <taxon>Bacteria</taxon>
        <taxon>Bacillati</taxon>
        <taxon>Bacillota</taxon>
        <taxon>Clostridia</taxon>
        <taxon>Eubacteriales</taxon>
        <taxon>Oscillospiraceae</taxon>
        <taxon>Hydrogenoanaerobacterium</taxon>
    </lineage>
</organism>
<comment type="caution">
    <text evidence="2">The sequence shown here is derived from an EMBL/GenBank/DDBJ whole genome shotgun (WGS) entry which is preliminary data.</text>
</comment>
<dbReference type="PROSITE" id="PS50206">
    <property type="entry name" value="RHODANESE_3"/>
    <property type="match status" value="1"/>
</dbReference>
<dbReference type="EMBL" id="JACSNR010000002">
    <property type="protein sequence ID" value="MBM6922749.1"/>
    <property type="molecule type" value="Genomic_DNA"/>
</dbReference>
<name>A0ABS2GMR7_9FIRM</name>
<dbReference type="Proteomes" id="UP000724149">
    <property type="component" value="Unassembled WGS sequence"/>
</dbReference>